<dbReference type="SUPFAM" id="SSF109604">
    <property type="entry name" value="HD-domain/PDEase-like"/>
    <property type="match status" value="1"/>
</dbReference>
<evidence type="ECO:0000313" key="2">
    <source>
        <dbReference type="EMBL" id="MFC5403600.1"/>
    </source>
</evidence>
<dbReference type="CDD" id="cd00077">
    <property type="entry name" value="HDc"/>
    <property type="match status" value="1"/>
</dbReference>
<dbReference type="EC" id="3.1.4.-" evidence="2"/>
<organism evidence="2 3">
    <name type="scientific">Cohnella soli</name>
    <dbReference type="NCBI Taxonomy" id="425005"/>
    <lineage>
        <taxon>Bacteria</taxon>
        <taxon>Bacillati</taxon>
        <taxon>Bacillota</taxon>
        <taxon>Bacilli</taxon>
        <taxon>Bacillales</taxon>
        <taxon>Paenibacillaceae</taxon>
        <taxon>Cohnella</taxon>
    </lineage>
</organism>
<comment type="caution">
    <text evidence="2">The sequence shown here is derived from an EMBL/GenBank/DDBJ whole genome shotgun (WGS) entry which is preliminary data.</text>
</comment>
<accession>A0ABW0HQU0</accession>
<keyword evidence="3" id="KW-1185">Reference proteome</keyword>
<reference evidence="3" key="1">
    <citation type="journal article" date="2019" name="Int. J. Syst. Evol. Microbiol.">
        <title>The Global Catalogue of Microorganisms (GCM) 10K type strain sequencing project: providing services to taxonomists for standard genome sequencing and annotation.</title>
        <authorList>
            <consortium name="The Broad Institute Genomics Platform"/>
            <consortium name="The Broad Institute Genome Sequencing Center for Infectious Disease"/>
            <person name="Wu L."/>
            <person name="Ma J."/>
        </authorList>
    </citation>
    <scope>NUCLEOTIDE SEQUENCE [LARGE SCALE GENOMIC DNA]</scope>
    <source>
        <strain evidence="3">CGMCC 1.18575</strain>
    </source>
</reference>
<name>A0ABW0HQU0_9BACL</name>
<protein>
    <submittedName>
        <fullName evidence="2">HD-GYP domain-containing protein</fullName>
        <ecNumber evidence="2">3.1.4.-</ecNumber>
    </submittedName>
</protein>
<dbReference type="Proteomes" id="UP001596113">
    <property type="component" value="Unassembled WGS sequence"/>
</dbReference>
<evidence type="ECO:0000313" key="3">
    <source>
        <dbReference type="Proteomes" id="UP001596113"/>
    </source>
</evidence>
<keyword evidence="2" id="KW-0378">Hydrolase</keyword>
<dbReference type="Pfam" id="PF13487">
    <property type="entry name" value="HD_5"/>
    <property type="match status" value="1"/>
</dbReference>
<proteinExistence type="predicted"/>
<sequence length="373" mass="41245">MKNVGIAQLEIGDVLAKPVHGLNGIVMLEAGTVLTDKYIERLKALRINSVQIGAHNESAANAANVRKDRVAADWIPPNIAEMKSDEQTRKEAVKLVAEFAERGALTEQMLAPFPDFRPKFREMLMEIVSHPAFAEELGVIKGTDQMLFEHSLNVTLCSSILGMALGFDGAKQLELAIGAMFSDIGMTRIPHELVKLNRGLTEKELTVLRQHTNEGYHVLKKIKEVPPAAAQCALLHHERYQGNGYPLGMKNESIPEFARIVAIADVYNALGSPRHHRNAYRPAEAVEYLLAAGNYHFDWQLVKTFLSRLVIYPVGTTVMLSDGREATIMETAGRPIQRPVVKLAVARGKEDGKREILDLQQHPNLVIVGKAGQ</sequence>
<dbReference type="PROSITE" id="PS51832">
    <property type="entry name" value="HD_GYP"/>
    <property type="match status" value="1"/>
</dbReference>
<dbReference type="Gene3D" id="1.10.3210.10">
    <property type="entry name" value="Hypothetical protein af1432"/>
    <property type="match status" value="1"/>
</dbReference>
<evidence type="ECO:0000259" key="1">
    <source>
        <dbReference type="PROSITE" id="PS51832"/>
    </source>
</evidence>
<feature type="domain" description="HD-GYP" evidence="1">
    <location>
        <begin position="125"/>
        <end position="321"/>
    </location>
</feature>
<dbReference type="EMBL" id="JBHSMI010000023">
    <property type="protein sequence ID" value="MFC5403600.1"/>
    <property type="molecule type" value="Genomic_DNA"/>
</dbReference>
<dbReference type="PANTHER" id="PTHR43155">
    <property type="entry name" value="CYCLIC DI-GMP PHOSPHODIESTERASE PA4108-RELATED"/>
    <property type="match status" value="1"/>
</dbReference>
<dbReference type="InterPro" id="IPR037522">
    <property type="entry name" value="HD_GYP_dom"/>
</dbReference>
<dbReference type="PANTHER" id="PTHR43155:SF2">
    <property type="entry name" value="CYCLIC DI-GMP PHOSPHODIESTERASE PA4108"/>
    <property type="match status" value="1"/>
</dbReference>
<dbReference type="GO" id="GO:0016787">
    <property type="term" value="F:hydrolase activity"/>
    <property type="evidence" value="ECO:0007669"/>
    <property type="project" value="UniProtKB-KW"/>
</dbReference>
<dbReference type="RefSeq" id="WP_378133088.1">
    <property type="nucleotide sequence ID" value="NZ_JBHSMI010000023.1"/>
</dbReference>
<gene>
    <name evidence="2" type="ORF">ACFPOF_12730</name>
</gene>
<dbReference type="InterPro" id="IPR003607">
    <property type="entry name" value="HD/PDEase_dom"/>
</dbReference>
<dbReference type="SMART" id="SM00471">
    <property type="entry name" value="HDc"/>
    <property type="match status" value="1"/>
</dbReference>